<dbReference type="RefSeq" id="WP_166270493.1">
    <property type="nucleotide sequence ID" value="NZ_CP048029.1"/>
</dbReference>
<proteinExistence type="inferred from homology"/>
<dbReference type="PANTHER" id="PTHR43639">
    <property type="entry name" value="OXIDOREDUCTASE, SHORT-CHAIN DEHYDROGENASE/REDUCTASE FAMILY (AFU_ORTHOLOGUE AFUA_5G02870)"/>
    <property type="match status" value="1"/>
</dbReference>
<dbReference type="EMBL" id="CP048029">
    <property type="protein sequence ID" value="QIK37730.1"/>
    <property type="molecule type" value="Genomic_DNA"/>
</dbReference>
<dbReference type="Pfam" id="PF13561">
    <property type="entry name" value="adh_short_C2"/>
    <property type="match status" value="1"/>
</dbReference>
<dbReference type="InterPro" id="IPR002347">
    <property type="entry name" value="SDR_fam"/>
</dbReference>
<dbReference type="PRINTS" id="PR00080">
    <property type="entry name" value="SDRFAMILY"/>
</dbReference>
<dbReference type="SUPFAM" id="SSF51735">
    <property type="entry name" value="NAD(P)-binding Rossmann-fold domains"/>
    <property type="match status" value="1"/>
</dbReference>
<reference evidence="4" key="1">
    <citation type="submission" date="2020-01" db="EMBL/GenBank/DDBJ databases">
        <title>Caldichromatium gen. nov., sp. nov., a thermophilic purple sulfur bacterium member of the family Chromatiaceae isolated from Nakabusa hot spring, Japan.</title>
        <authorList>
            <person name="Saini M.K."/>
            <person name="Hanada S."/>
            <person name="Tank M."/>
        </authorList>
    </citation>
    <scope>NUCLEOTIDE SEQUENCE [LARGE SCALE GENOMIC DNA]</scope>
    <source>
        <strain evidence="4">No.7</strain>
    </source>
</reference>
<accession>A0A6G7VCV0</accession>
<dbReference type="AlphaFoldDB" id="A0A6G7VCV0"/>
<name>A0A6G7VCV0_9GAMM</name>
<organism evidence="3 4">
    <name type="scientific">Caldichromatium japonicum</name>
    <dbReference type="NCBI Taxonomy" id="2699430"/>
    <lineage>
        <taxon>Bacteria</taxon>
        <taxon>Pseudomonadati</taxon>
        <taxon>Pseudomonadota</taxon>
        <taxon>Gammaproteobacteria</taxon>
        <taxon>Chromatiales</taxon>
        <taxon>Chromatiaceae</taxon>
        <taxon>Caldichromatium</taxon>
    </lineage>
</organism>
<dbReference type="Proteomes" id="UP000502699">
    <property type="component" value="Chromosome"/>
</dbReference>
<dbReference type="KEGG" id="cjap:GWK36_06725"/>
<evidence type="ECO:0000256" key="1">
    <source>
        <dbReference type="ARBA" id="ARBA00006484"/>
    </source>
</evidence>
<sequence length="247" mass="25877">MERIVCISGGTSGIGAGLVVAFLQAGDRVYTFGRTPAKVEALCQAHAQAVAAGRLRALVGDATDGSFRKALHHQIAHESGHLDVLVNNAAVIVSQGTLEESLDDWHRTLEIDLIAPFALIQVMIDLLERSSSPAVINLSSACAHHPFSTCTSTCYSVAKAGLEMLTRRLALALGPKGIRVNAVAPGVVPSPMWGEASELIEQTIARRHVLKQQPVTAGDIAAAVLYLAAAERVTGAILAVDAGYTLG</sequence>
<evidence type="ECO:0000313" key="4">
    <source>
        <dbReference type="Proteomes" id="UP000502699"/>
    </source>
</evidence>
<gene>
    <name evidence="3" type="ORF">GWK36_06725</name>
</gene>
<evidence type="ECO:0000256" key="2">
    <source>
        <dbReference type="ARBA" id="ARBA00023002"/>
    </source>
</evidence>
<dbReference type="CDD" id="cd05233">
    <property type="entry name" value="SDR_c"/>
    <property type="match status" value="1"/>
</dbReference>
<dbReference type="PANTHER" id="PTHR43639:SF1">
    <property type="entry name" value="SHORT-CHAIN DEHYDROGENASE_REDUCTASE FAMILY PROTEIN"/>
    <property type="match status" value="1"/>
</dbReference>
<keyword evidence="4" id="KW-1185">Reference proteome</keyword>
<evidence type="ECO:0000313" key="3">
    <source>
        <dbReference type="EMBL" id="QIK37730.1"/>
    </source>
</evidence>
<dbReference type="PRINTS" id="PR00081">
    <property type="entry name" value="GDHRDH"/>
</dbReference>
<comment type="similarity">
    <text evidence="1">Belongs to the short-chain dehydrogenases/reductases (SDR) family.</text>
</comment>
<dbReference type="InterPro" id="IPR036291">
    <property type="entry name" value="NAD(P)-bd_dom_sf"/>
</dbReference>
<dbReference type="GO" id="GO:0016491">
    <property type="term" value="F:oxidoreductase activity"/>
    <property type="evidence" value="ECO:0007669"/>
    <property type="project" value="UniProtKB-KW"/>
</dbReference>
<keyword evidence="2" id="KW-0560">Oxidoreductase</keyword>
<protein>
    <submittedName>
        <fullName evidence="3">SDR family oxidoreductase</fullName>
    </submittedName>
</protein>
<dbReference type="Gene3D" id="3.40.50.720">
    <property type="entry name" value="NAD(P)-binding Rossmann-like Domain"/>
    <property type="match status" value="1"/>
</dbReference>